<sequence>MSTSVPIPSMKKFLPILILTILSDVVSNNSIVEIIENQNIFNVLALISIMLILQILTAPMQASISDYYCRKKSLIVALLASFISLLCLMFVRSPGLFPIIFLLCGILINACLGNIVPISWSALADMQEKNLRFFFALATSAYAIGYMILGVTKGVVFHKMPDTSWIWYDIVPPLIIAGVSIILVWKFYRDPKDRKPNTGEQDQRLSFIKIAHLEFKALWKETELATTRLGTLAYFCWASSQYIALFVFLESQEYSFSVIIMMVGYLVGVSILGFCKKTSDEKIIRCAYVITIIGFALFFGLKLFTTNLSVVISVSYFLYTLGNAFLSPSIFSLFSKERGFHDQGKGFGIIVSADSAGFLLAVIAAIVFKYFSLDINYIVLVSAIIFIISWIPYSIYEKTRKDIDRFLKKN</sequence>
<evidence type="ECO:0000313" key="2">
    <source>
        <dbReference type="EMBL" id="PCI76466.1"/>
    </source>
</evidence>
<accession>A0A2A4X1T8</accession>
<feature type="transmembrane region" description="Helical" evidence="1">
    <location>
        <begin position="97"/>
        <end position="119"/>
    </location>
</feature>
<keyword evidence="1" id="KW-0472">Membrane</keyword>
<dbReference type="Pfam" id="PF07690">
    <property type="entry name" value="MFS_1"/>
    <property type="match status" value="1"/>
</dbReference>
<organism evidence="2 3">
    <name type="scientific">Aerophobetes bacterium</name>
    <dbReference type="NCBI Taxonomy" id="2030807"/>
    <lineage>
        <taxon>Bacteria</taxon>
        <taxon>Candidatus Aerophobota</taxon>
    </lineage>
</organism>
<evidence type="ECO:0000256" key="1">
    <source>
        <dbReference type="SAM" id="Phobius"/>
    </source>
</evidence>
<name>A0A2A4X1T8_UNCAE</name>
<gene>
    <name evidence="2" type="ORF">COB21_04345</name>
</gene>
<dbReference type="AlphaFoldDB" id="A0A2A4X1T8"/>
<dbReference type="Proteomes" id="UP000218775">
    <property type="component" value="Unassembled WGS sequence"/>
</dbReference>
<evidence type="ECO:0008006" key="4">
    <source>
        <dbReference type="Google" id="ProtNLM"/>
    </source>
</evidence>
<dbReference type="CDD" id="cd06174">
    <property type="entry name" value="MFS"/>
    <property type="match status" value="1"/>
</dbReference>
<feature type="transmembrane region" description="Helical" evidence="1">
    <location>
        <begin position="254"/>
        <end position="274"/>
    </location>
</feature>
<proteinExistence type="predicted"/>
<keyword evidence="1" id="KW-0812">Transmembrane</keyword>
<dbReference type="SUPFAM" id="SSF103473">
    <property type="entry name" value="MFS general substrate transporter"/>
    <property type="match status" value="1"/>
</dbReference>
<feature type="transmembrane region" description="Helical" evidence="1">
    <location>
        <begin position="377"/>
        <end position="396"/>
    </location>
</feature>
<feature type="transmembrane region" description="Helical" evidence="1">
    <location>
        <begin position="74"/>
        <end position="91"/>
    </location>
</feature>
<dbReference type="InterPro" id="IPR036259">
    <property type="entry name" value="MFS_trans_sf"/>
</dbReference>
<feature type="transmembrane region" description="Helical" evidence="1">
    <location>
        <begin position="131"/>
        <end position="149"/>
    </location>
</feature>
<dbReference type="EMBL" id="NVUK01000028">
    <property type="protein sequence ID" value="PCI76466.1"/>
    <property type="molecule type" value="Genomic_DNA"/>
</dbReference>
<feature type="transmembrane region" description="Helical" evidence="1">
    <location>
        <begin position="346"/>
        <end position="371"/>
    </location>
</feature>
<feature type="transmembrane region" description="Helical" evidence="1">
    <location>
        <begin position="316"/>
        <end position="334"/>
    </location>
</feature>
<protein>
    <recommendedName>
        <fullName evidence="4">Major facilitator superfamily (MFS) profile domain-containing protein</fullName>
    </recommendedName>
</protein>
<evidence type="ECO:0000313" key="3">
    <source>
        <dbReference type="Proteomes" id="UP000218775"/>
    </source>
</evidence>
<feature type="transmembrane region" description="Helical" evidence="1">
    <location>
        <begin position="43"/>
        <end position="62"/>
    </location>
</feature>
<feature type="transmembrane region" description="Helical" evidence="1">
    <location>
        <begin position="229"/>
        <end position="248"/>
    </location>
</feature>
<dbReference type="InterPro" id="IPR011701">
    <property type="entry name" value="MFS"/>
</dbReference>
<feature type="transmembrane region" description="Helical" evidence="1">
    <location>
        <begin position="165"/>
        <end position="185"/>
    </location>
</feature>
<dbReference type="GO" id="GO:0022857">
    <property type="term" value="F:transmembrane transporter activity"/>
    <property type="evidence" value="ECO:0007669"/>
    <property type="project" value="InterPro"/>
</dbReference>
<dbReference type="Gene3D" id="1.20.1250.20">
    <property type="entry name" value="MFS general substrate transporter like domains"/>
    <property type="match status" value="1"/>
</dbReference>
<reference evidence="3" key="1">
    <citation type="submission" date="2017-08" db="EMBL/GenBank/DDBJ databases">
        <title>A dynamic microbial community with high functional redundancy inhabits the cold, oxic subseafloor aquifer.</title>
        <authorList>
            <person name="Tully B.J."/>
            <person name="Wheat C.G."/>
            <person name="Glazer B.T."/>
            <person name="Huber J.A."/>
        </authorList>
    </citation>
    <scope>NUCLEOTIDE SEQUENCE [LARGE SCALE GENOMIC DNA]</scope>
</reference>
<comment type="caution">
    <text evidence="2">The sequence shown here is derived from an EMBL/GenBank/DDBJ whole genome shotgun (WGS) entry which is preliminary data.</text>
</comment>
<feature type="transmembrane region" description="Helical" evidence="1">
    <location>
        <begin position="286"/>
        <end position="304"/>
    </location>
</feature>
<keyword evidence="1" id="KW-1133">Transmembrane helix</keyword>